<dbReference type="OrthoDB" id="203821at2759"/>
<dbReference type="VEuPathDB" id="AmoebaDB:FDP41_010372"/>
<reference evidence="13 14" key="1">
    <citation type="journal article" date="2019" name="Sci. Rep.">
        <title>Nanopore sequencing improves the draft genome of the human pathogenic amoeba Naegleria fowleri.</title>
        <authorList>
            <person name="Liechti N."/>
            <person name="Schurch N."/>
            <person name="Bruggmann R."/>
            <person name="Wittwer M."/>
        </authorList>
    </citation>
    <scope>NUCLEOTIDE SEQUENCE [LARGE SCALE GENOMIC DNA]</scope>
    <source>
        <strain evidence="13 14">ATCC 30894</strain>
    </source>
</reference>
<evidence type="ECO:0000259" key="10">
    <source>
        <dbReference type="Pfam" id="PF04981"/>
    </source>
</evidence>
<feature type="compositionally biased region" description="Acidic residues" evidence="9">
    <location>
        <begin position="604"/>
        <end position="623"/>
    </location>
</feature>
<dbReference type="Pfam" id="PF21192">
    <property type="entry name" value="OB_NMD3"/>
    <property type="match status" value="1"/>
</dbReference>
<dbReference type="GO" id="GO:0005737">
    <property type="term" value="C:cytoplasm"/>
    <property type="evidence" value="ECO:0007669"/>
    <property type="project" value="UniProtKB-SubCell"/>
</dbReference>
<feature type="domain" description="Nmd3 N-terminal" evidence="10">
    <location>
        <begin position="91"/>
        <end position="320"/>
    </location>
</feature>
<dbReference type="GO" id="GO:0015031">
    <property type="term" value="P:protein transport"/>
    <property type="evidence" value="ECO:0007669"/>
    <property type="project" value="UniProtKB-KW"/>
</dbReference>
<evidence type="ECO:0000259" key="12">
    <source>
        <dbReference type="Pfam" id="PF21193"/>
    </source>
</evidence>
<dbReference type="InterPro" id="IPR007064">
    <property type="entry name" value="Nmd3_N"/>
</dbReference>
<organism evidence="13 14">
    <name type="scientific">Naegleria fowleri</name>
    <name type="common">Brain eating amoeba</name>
    <dbReference type="NCBI Taxonomy" id="5763"/>
    <lineage>
        <taxon>Eukaryota</taxon>
        <taxon>Discoba</taxon>
        <taxon>Heterolobosea</taxon>
        <taxon>Tetramitia</taxon>
        <taxon>Eutetramitia</taxon>
        <taxon>Vahlkampfiidae</taxon>
        <taxon>Naegleria</taxon>
    </lineage>
</organism>
<dbReference type="GO" id="GO:0005634">
    <property type="term" value="C:nucleus"/>
    <property type="evidence" value="ECO:0007669"/>
    <property type="project" value="UniProtKB-SubCell"/>
</dbReference>
<comment type="subcellular location">
    <subcellularLocation>
        <location evidence="2">Cytoplasm</location>
    </subcellularLocation>
    <subcellularLocation>
        <location evidence="1">Nucleus</location>
    </subcellularLocation>
</comment>
<feature type="region of interest" description="Disordered" evidence="9">
    <location>
        <begin position="16"/>
        <end position="81"/>
    </location>
</feature>
<feature type="domain" description="60S ribosomal export protein NMD3 SH3" evidence="12">
    <location>
        <begin position="323"/>
        <end position="369"/>
    </location>
</feature>
<keyword evidence="7" id="KW-0653">Protein transport</keyword>
<evidence type="ECO:0000256" key="3">
    <source>
        <dbReference type="ARBA" id="ARBA00009794"/>
    </source>
</evidence>
<dbReference type="PANTHER" id="PTHR12746:SF2">
    <property type="entry name" value="60S RIBOSOMAL EXPORT PROTEIN NMD3"/>
    <property type="match status" value="1"/>
</dbReference>
<evidence type="ECO:0000313" key="13">
    <source>
        <dbReference type="EMBL" id="KAF0983307.1"/>
    </source>
</evidence>
<feature type="compositionally biased region" description="Low complexity" evidence="9">
    <location>
        <begin position="581"/>
        <end position="596"/>
    </location>
</feature>
<dbReference type="GO" id="GO:0043023">
    <property type="term" value="F:ribosomal large subunit binding"/>
    <property type="evidence" value="ECO:0007669"/>
    <property type="project" value="InterPro"/>
</dbReference>
<dbReference type="EMBL" id="VFQX01000006">
    <property type="protein sequence ID" value="KAF0983307.1"/>
    <property type="molecule type" value="Genomic_DNA"/>
</dbReference>
<proteinExistence type="inferred from homology"/>
<keyword evidence="14" id="KW-1185">Reference proteome</keyword>
<dbReference type="GeneID" id="68117587"/>
<evidence type="ECO:0000256" key="4">
    <source>
        <dbReference type="ARBA" id="ARBA00017035"/>
    </source>
</evidence>
<feature type="region of interest" description="Disordered" evidence="9">
    <location>
        <begin position="571"/>
        <end position="668"/>
    </location>
</feature>
<gene>
    <name evidence="13" type="ORF">FDP41_010372</name>
</gene>
<dbReference type="OMA" id="VILVRKH"/>
<dbReference type="VEuPathDB" id="AmoebaDB:NfTy_011660"/>
<evidence type="ECO:0000256" key="9">
    <source>
        <dbReference type="SAM" id="MobiDB-lite"/>
    </source>
</evidence>
<evidence type="ECO:0000256" key="6">
    <source>
        <dbReference type="ARBA" id="ARBA00022490"/>
    </source>
</evidence>
<comment type="caution">
    <text evidence="13">The sequence shown here is derived from an EMBL/GenBank/DDBJ whole genome shotgun (WGS) entry which is preliminary data.</text>
</comment>
<comment type="similarity">
    <text evidence="3">Belongs to the NMD3 family.</text>
</comment>
<feature type="domain" description="60S ribosomal export protein NMD3 OB-fold" evidence="11">
    <location>
        <begin position="388"/>
        <end position="488"/>
    </location>
</feature>
<protein>
    <recommendedName>
        <fullName evidence="4">60S ribosomal export protein NMD3</fullName>
    </recommendedName>
</protein>
<evidence type="ECO:0000256" key="1">
    <source>
        <dbReference type="ARBA" id="ARBA00004123"/>
    </source>
</evidence>
<dbReference type="InterPro" id="IPR039768">
    <property type="entry name" value="Nmd3"/>
</dbReference>
<evidence type="ECO:0000256" key="8">
    <source>
        <dbReference type="ARBA" id="ARBA00023242"/>
    </source>
</evidence>
<keyword evidence="6" id="KW-0963">Cytoplasm</keyword>
<keyword evidence="8" id="KW-0539">Nucleus</keyword>
<feature type="compositionally biased region" description="Basic and acidic residues" evidence="9">
    <location>
        <begin position="43"/>
        <end position="52"/>
    </location>
</feature>
<evidence type="ECO:0000256" key="5">
    <source>
        <dbReference type="ARBA" id="ARBA00022448"/>
    </source>
</evidence>
<name>A0A6A5C1J9_NAEFO</name>
<dbReference type="InterPro" id="IPR048899">
    <property type="entry name" value="NMD_SH3"/>
</dbReference>
<keyword evidence="5" id="KW-0813">Transport</keyword>
<feature type="region of interest" description="Disordered" evidence="9">
    <location>
        <begin position="508"/>
        <end position="551"/>
    </location>
</feature>
<feature type="compositionally biased region" description="Low complexity" evidence="9">
    <location>
        <begin position="58"/>
        <end position="78"/>
    </location>
</feature>
<dbReference type="AlphaFoldDB" id="A0A6A5C1J9"/>
<dbReference type="GO" id="GO:0000055">
    <property type="term" value="P:ribosomal large subunit export from nucleus"/>
    <property type="evidence" value="ECO:0007669"/>
    <property type="project" value="TreeGrafter"/>
</dbReference>
<dbReference type="VEuPathDB" id="AmoebaDB:NF0067320"/>
<sequence length="668" mass="76243">MSNTNVDEVEIIEEAVLDSKAKPMSSSGVVPTEEKKTHHHHHSETNHYHGEPNDDTLSSTSSKRSRVTTRTTTTNASRRAAKKKDVPNVLCCLCGVSTPPNPANMCLNCIKSQVDITDGITKSETIFFCRECERYLQPPKYWIKCDLESKELLTLCLKRIHGLNRVKLIDAKFLWTEPHSKRLKVKVTIQKEVLGNGTVLQQSFVVEFIVRNQQCEVCQKSHTLYTWNAVVQVRQKLDHKRTFLFLEQLILKHNVHEKAINIKEEADGLDFFFSEKSHAKKLVDFLQSVSPIKLKTGERLVTHDAKSNIFNFKYSFSLEIAPICREDLICLPKRLSTSMGGIGPIVLCTKVNKNLFFIDPTTLQTSELDGSLYWRQPFSSTLTSRQLSEFTVIDVDLLDYSYFAKNNNNPNNMPAANGKYVLCVVQIVRSDEMNMDPIFVKSHLGNLLHPGDTVLCYDLRKAQYDEGVLSEYKNSQTEKLPEAIIVKKVYKKRRDRNWELKTLASEKNFNNPNVKDEGPQGDDVVMKKKSANKKTDKLSGNEKLDQKRKEKDVEEFYRELEEDEEMRSKINIFKSKKKQPSTTTTATTTASLSSALNNDKNVDSEDEEFAPGIADEELLDEDEYNKMRAAKKLEEDEQEDDQGDQNSPPETLSESSNAKHEEVKIVQQ</sequence>
<dbReference type="Pfam" id="PF04981">
    <property type="entry name" value="NMD3"/>
    <property type="match status" value="1"/>
</dbReference>
<accession>A0A6A5C1J9</accession>
<feature type="compositionally biased region" description="Basic and acidic residues" evidence="9">
    <location>
        <begin position="533"/>
        <end position="551"/>
    </location>
</feature>
<dbReference type="RefSeq" id="XP_044568020.1">
    <property type="nucleotide sequence ID" value="XM_044700663.1"/>
</dbReference>
<evidence type="ECO:0000259" key="11">
    <source>
        <dbReference type="Pfam" id="PF21192"/>
    </source>
</evidence>
<feature type="compositionally biased region" description="Basic and acidic residues" evidence="9">
    <location>
        <begin position="657"/>
        <end position="668"/>
    </location>
</feature>
<dbReference type="Proteomes" id="UP000444721">
    <property type="component" value="Unassembled WGS sequence"/>
</dbReference>
<evidence type="ECO:0000256" key="7">
    <source>
        <dbReference type="ARBA" id="ARBA00022927"/>
    </source>
</evidence>
<evidence type="ECO:0000313" key="14">
    <source>
        <dbReference type="Proteomes" id="UP000444721"/>
    </source>
</evidence>
<dbReference type="Pfam" id="PF21193">
    <property type="entry name" value="NMD_SH3"/>
    <property type="match status" value="1"/>
</dbReference>
<dbReference type="PANTHER" id="PTHR12746">
    <property type="entry name" value="NONSENSE-MEDIATED MRNA DECAY PROTEIN 3"/>
    <property type="match status" value="1"/>
</dbReference>
<dbReference type="InterPro" id="IPR048898">
    <property type="entry name" value="OB_NMD3"/>
</dbReference>
<feature type="compositionally biased region" description="Polar residues" evidence="9">
    <location>
        <begin position="646"/>
        <end position="656"/>
    </location>
</feature>
<evidence type="ECO:0000256" key="2">
    <source>
        <dbReference type="ARBA" id="ARBA00004496"/>
    </source>
</evidence>